<comment type="caution">
    <text evidence="1">The sequence shown here is derived from an EMBL/GenBank/DDBJ whole genome shotgun (WGS) entry which is preliminary data.</text>
</comment>
<organism evidence="1 2">
    <name type="scientific">Colletotrichum shisoi</name>
    <dbReference type="NCBI Taxonomy" id="2078593"/>
    <lineage>
        <taxon>Eukaryota</taxon>
        <taxon>Fungi</taxon>
        <taxon>Dikarya</taxon>
        <taxon>Ascomycota</taxon>
        <taxon>Pezizomycotina</taxon>
        <taxon>Sordariomycetes</taxon>
        <taxon>Hypocreomycetidae</taxon>
        <taxon>Glomerellales</taxon>
        <taxon>Glomerellaceae</taxon>
        <taxon>Colletotrichum</taxon>
        <taxon>Colletotrichum destructivum species complex</taxon>
    </lineage>
</organism>
<proteinExistence type="predicted"/>
<name>A0A5Q4BYN9_9PEZI</name>
<reference evidence="1 2" key="1">
    <citation type="journal article" date="2019" name="Sci. Rep.">
        <title>Colletotrichum shisoi sp. nov., an anthracnose pathogen of Perilla frutescens in Japan: molecular phylogenetic, morphological and genomic evidence.</title>
        <authorList>
            <person name="Gan P."/>
            <person name="Tsushima A."/>
            <person name="Hiroyama R."/>
            <person name="Narusaka M."/>
            <person name="Takano Y."/>
            <person name="Narusaka Y."/>
            <person name="Kawaradani M."/>
            <person name="Damm U."/>
            <person name="Shirasu K."/>
        </authorList>
    </citation>
    <scope>NUCLEOTIDE SEQUENCE [LARGE SCALE GENOMIC DNA]</scope>
    <source>
        <strain evidence="1 2">PG-2018a</strain>
    </source>
</reference>
<evidence type="ECO:0000313" key="2">
    <source>
        <dbReference type="Proteomes" id="UP000326340"/>
    </source>
</evidence>
<gene>
    <name evidence="1" type="ORF">CSHISOI_04008</name>
</gene>
<keyword evidence="2" id="KW-1185">Reference proteome</keyword>
<sequence>MFQRRDGLLRHEQSRLASAHYAHLAARVCPFEEIGPAANPAGVDTISELGLAPAGMQPPKNPNPPRLRSIWMPRDAARRLASHSPNPHLYELTSSRSSTSHGLPLFYDACKPRRRLSRTPSPQFLYRPTTTPATNFKVNKHGFRQLLYDGRKCGPSVVVSVDCSLLA</sequence>
<accession>A0A5Q4BYN9</accession>
<dbReference type="AlphaFoldDB" id="A0A5Q4BYN9"/>
<dbReference type="EMBL" id="PUHP01000261">
    <property type="protein sequence ID" value="TQN71537.1"/>
    <property type="molecule type" value="Genomic_DNA"/>
</dbReference>
<protein>
    <submittedName>
        <fullName evidence="1">Uncharacterized protein</fullName>
    </submittedName>
</protein>
<evidence type="ECO:0000313" key="1">
    <source>
        <dbReference type="EMBL" id="TQN71537.1"/>
    </source>
</evidence>
<dbReference type="Proteomes" id="UP000326340">
    <property type="component" value="Unassembled WGS sequence"/>
</dbReference>